<dbReference type="CDD" id="cd22164">
    <property type="entry name" value="F-box_AtSKIP19-like"/>
    <property type="match status" value="1"/>
</dbReference>
<dbReference type="PANTHER" id="PTHR38926:SF32">
    <property type="entry name" value="F-BOX DOMAIN-CONTAINING PROTEIN"/>
    <property type="match status" value="1"/>
</dbReference>
<dbReference type="InterPro" id="IPR036047">
    <property type="entry name" value="F-box-like_dom_sf"/>
</dbReference>
<evidence type="ECO:0000313" key="2">
    <source>
        <dbReference type="Proteomes" id="UP000504610"/>
    </source>
</evidence>
<protein>
    <submittedName>
        <fullName evidence="3">F-box/LRR-repeat protein 23</fullName>
    </submittedName>
</protein>
<accession>A0A6J0N4C5</accession>
<reference evidence="2" key="1">
    <citation type="journal article" date="2019" name="Database">
        <title>The radish genome database (RadishGD): an integrated information resource for radish genomics.</title>
        <authorList>
            <person name="Yu H.J."/>
            <person name="Baek S."/>
            <person name="Lee Y.J."/>
            <person name="Cho A."/>
            <person name="Mun J.H."/>
        </authorList>
    </citation>
    <scope>NUCLEOTIDE SEQUENCE [LARGE SCALE GENOMIC DNA]</scope>
    <source>
        <strain evidence="2">cv. WK10039</strain>
    </source>
</reference>
<dbReference type="SUPFAM" id="SSF81383">
    <property type="entry name" value="F-box domain"/>
    <property type="match status" value="1"/>
</dbReference>
<evidence type="ECO:0000259" key="1">
    <source>
        <dbReference type="PROSITE" id="PS50181"/>
    </source>
</evidence>
<organism evidence="2 3">
    <name type="scientific">Raphanus sativus</name>
    <name type="common">Radish</name>
    <name type="synonym">Raphanus raphanistrum var. sativus</name>
    <dbReference type="NCBI Taxonomy" id="3726"/>
    <lineage>
        <taxon>Eukaryota</taxon>
        <taxon>Viridiplantae</taxon>
        <taxon>Streptophyta</taxon>
        <taxon>Embryophyta</taxon>
        <taxon>Tracheophyta</taxon>
        <taxon>Spermatophyta</taxon>
        <taxon>Magnoliopsida</taxon>
        <taxon>eudicotyledons</taxon>
        <taxon>Gunneridae</taxon>
        <taxon>Pentapetalae</taxon>
        <taxon>rosids</taxon>
        <taxon>malvids</taxon>
        <taxon>Brassicales</taxon>
        <taxon>Brassicaceae</taxon>
        <taxon>Brassiceae</taxon>
        <taxon>Raphanus</taxon>
    </lineage>
</organism>
<dbReference type="Pfam" id="PF12937">
    <property type="entry name" value="F-box-like"/>
    <property type="match status" value="1"/>
</dbReference>
<evidence type="ECO:0000313" key="3">
    <source>
        <dbReference type="RefSeq" id="XP_018478798.1"/>
    </source>
</evidence>
<dbReference type="GeneID" id="108849704"/>
<dbReference type="Proteomes" id="UP000504610">
    <property type="component" value="Chromosome 4"/>
</dbReference>
<dbReference type="KEGG" id="rsz:108849704"/>
<dbReference type="InterPro" id="IPR032675">
    <property type="entry name" value="LRR_dom_sf"/>
</dbReference>
<proteinExistence type="predicted"/>
<dbReference type="RefSeq" id="XP_018478798.1">
    <property type="nucleotide sequence ID" value="XM_018623296.2"/>
</dbReference>
<name>A0A6J0N4C5_RAPSA</name>
<reference evidence="3" key="2">
    <citation type="submission" date="2025-08" db="UniProtKB">
        <authorList>
            <consortium name="RefSeq"/>
        </authorList>
    </citation>
    <scope>IDENTIFICATION</scope>
    <source>
        <tissue evidence="3">Leaf</tissue>
    </source>
</reference>
<dbReference type="Gene3D" id="1.20.1280.50">
    <property type="match status" value="1"/>
</dbReference>
<dbReference type="PROSITE" id="PS50181">
    <property type="entry name" value="FBOX"/>
    <property type="match status" value="1"/>
</dbReference>
<dbReference type="Gene3D" id="3.80.10.10">
    <property type="entry name" value="Ribonuclease Inhibitor"/>
    <property type="match status" value="1"/>
</dbReference>
<dbReference type="InterPro" id="IPR001810">
    <property type="entry name" value="F-box_dom"/>
</dbReference>
<dbReference type="AlphaFoldDB" id="A0A6J0N4C5"/>
<keyword evidence="2" id="KW-1185">Reference proteome</keyword>
<gene>
    <name evidence="3" type="primary">LOC108849704</name>
</gene>
<dbReference type="SMART" id="SM00256">
    <property type="entry name" value="FBOX"/>
    <property type="match status" value="1"/>
</dbReference>
<dbReference type="OrthoDB" id="2095648at2759"/>
<dbReference type="PANTHER" id="PTHR38926">
    <property type="entry name" value="F-BOX DOMAIN CONTAINING PROTEIN, EXPRESSED"/>
    <property type="match status" value="1"/>
</dbReference>
<sequence length="233" mass="26454">MKNAKRVNWSELPSELIYTILLRLSVPDRLRNARSVCRSWRRVCQDPLMWRKIEMPDMGDYQEAMDYYDAAEAMCRRAVDLSQGGLVEINIEYFGSDSLLAYIADRSSNLKRLVLTECDHVTGMGILEAVLKLALLEHLELSDFYFMELDLESIGLSCPLLKTLKLNNVGYYYKEDECDDDALAIAGTMPGLHHLQLVGNMLTNAGLNAIVENCHHLKCLDLRNCGHVNLVPQ</sequence>
<feature type="domain" description="F-box" evidence="1">
    <location>
        <begin position="6"/>
        <end position="53"/>
    </location>
</feature>
<dbReference type="SUPFAM" id="SSF52047">
    <property type="entry name" value="RNI-like"/>
    <property type="match status" value="1"/>
</dbReference>